<dbReference type="InterPro" id="IPR011010">
    <property type="entry name" value="DNA_brk_join_enz"/>
</dbReference>
<dbReference type="Gene3D" id="1.10.443.10">
    <property type="entry name" value="Intergrase catalytic core"/>
    <property type="match status" value="1"/>
</dbReference>
<evidence type="ECO:0000313" key="6">
    <source>
        <dbReference type="Proteomes" id="UP000232791"/>
    </source>
</evidence>
<dbReference type="Proteomes" id="UP000232791">
    <property type="component" value="Segment"/>
</dbReference>
<evidence type="ECO:0000313" key="5">
    <source>
        <dbReference type="EMBL" id="AKS25434.1"/>
    </source>
</evidence>
<dbReference type="GO" id="GO:0006310">
    <property type="term" value="P:DNA recombination"/>
    <property type="evidence" value="ECO:0007669"/>
    <property type="project" value="UniProtKB-KW"/>
</dbReference>
<name>A0A0K0WS97_9BBAC</name>
<dbReference type="SUPFAM" id="SSF56349">
    <property type="entry name" value="DNA breaking-rejoining enzymes"/>
    <property type="match status" value="1"/>
</dbReference>
<feature type="domain" description="Tyr recombinase" evidence="4">
    <location>
        <begin position="214"/>
        <end position="362"/>
    </location>
</feature>
<comment type="similarity">
    <text evidence="1">Belongs to the 'phage' integrase family.</text>
</comment>
<keyword evidence="2" id="KW-0233">DNA recombination</keyword>
<reference evidence="5 6" key="1">
    <citation type="journal article" date="2015" name="PLoS ONE">
        <title>The Complete Genome of a New Betabaculovirus from Clostera anastomosis.</title>
        <authorList>
            <person name="Yin F."/>
            <person name="Zhu Z."/>
            <person name="Liu X."/>
            <person name="Hou D."/>
            <person name="Wang J."/>
            <person name="Zhang L."/>
            <person name="Wang M."/>
            <person name="Kou Z."/>
            <person name="Wang H."/>
            <person name="Deng F."/>
            <person name="Hu Z."/>
        </authorList>
    </citation>
    <scope>NUCLEOTIDE SEQUENCE [LARGE SCALE GENOMIC DNA]</scope>
    <source>
        <strain evidence="5 6">ClasGV-B</strain>
    </source>
</reference>
<keyword evidence="6" id="KW-1185">Reference proteome</keyword>
<dbReference type="InterPro" id="IPR013762">
    <property type="entry name" value="Integrase-like_cat_sf"/>
</dbReference>
<gene>
    <name evidence="5" type="ORF">clas91</name>
</gene>
<dbReference type="GO" id="GO:0003677">
    <property type="term" value="F:DNA binding"/>
    <property type="evidence" value="ECO:0007669"/>
    <property type="project" value="InterPro"/>
</dbReference>
<accession>A0A0K0WS97</accession>
<dbReference type="Pfam" id="PF00589">
    <property type="entry name" value="Phage_integrase"/>
    <property type="match status" value="1"/>
</dbReference>
<evidence type="ECO:0000256" key="3">
    <source>
        <dbReference type="SAM" id="MobiDB-lite"/>
    </source>
</evidence>
<evidence type="ECO:0000256" key="2">
    <source>
        <dbReference type="ARBA" id="ARBA00023172"/>
    </source>
</evidence>
<organism evidence="5 6">
    <name type="scientific">Clostera anastomosis granulovirus B</name>
    <dbReference type="NCBI Taxonomy" id="1986290"/>
    <lineage>
        <taxon>Viruses</taxon>
        <taxon>Viruses incertae sedis</taxon>
        <taxon>Naldaviricetes</taxon>
        <taxon>Lefavirales</taxon>
        <taxon>Baculoviridae</taxon>
        <taxon>Betabaculovirus</taxon>
        <taxon>Betabaculovirus alterclanastomosis</taxon>
    </lineage>
</organism>
<evidence type="ECO:0000259" key="4">
    <source>
        <dbReference type="Pfam" id="PF00589"/>
    </source>
</evidence>
<feature type="region of interest" description="Disordered" evidence="3">
    <location>
        <begin position="1"/>
        <end position="20"/>
    </location>
</feature>
<proteinExistence type="inferred from homology"/>
<evidence type="ECO:0000256" key="1">
    <source>
        <dbReference type="ARBA" id="ARBA00008857"/>
    </source>
</evidence>
<dbReference type="InterPro" id="IPR002104">
    <property type="entry name" value="Integrase_catalytic"/>
</dbReference>
<sequence>MSTENTPAAANTMTTTTTMPTSNRTIENYNIWRLVLNNHPKFASVLKETVEKQKRDPIANIVEENKRNIWLPLKKDQNYKASTVQEFQSLLLKIIYCLIEENNLNNYGWYNVDREMDSLYKGQSLMDIEEFIDRLLRLGGINKKRLQATLNFYTRALNLPAYKIPANVELPKDRERRNRLMNNKKIDLQDDFIWPVRNYIENEIQHKNYFTNQSLVRGAIAFNIIQGTGLRITNAYQIKLKDLIEVYNRGEYKVNGLVIKHSKVDFCYVKCVDKRALKLAIEMYQKVPVDTLNKISSKSPTRFQDVKLLFDKVYGSDKRQFTSNMIRNYVADSLLNRGVSFNKTSRLMNHSSLNATRFYVNKFHAGPSMYVNEEDDNDTLELQNEDNHTIIDRV</sequence>
<dbReference type="GO" id="GO:0015074">
    <property type="term" value="P:DNA integration"/>
    <property type="evidence" value="ECO:0007669"/>
    <property type="project" value="InterPro"/>
</dbReference>
<dbReference type="EMBL" id="KR091910">
    <property type="protein sequence ID" value="AKS25434.1"/>
    <property type="molecule type" value="Genomic_DNA"/>
</dbReference>
<protein>
    <submittedName>
        <fullName evidence="5">Vlf-1</fullName>
    </submittedName>
</protein>
<dbReference type="OrthoDB" id="5217at10239"/>